<comment type="caution">
    <text evidence="5">The sequence shown here is derived from an EMBL/GenBank/DDBJ whole genome shotgun (WGS) entry which is preliminary data.</text>
</comment>
<dbReference type="InterPro" id="IPR003615">
    <property type="entry name" value="HNH_nuc"/>
</dbReference>
<keyword evidence="6" id="KW-1185">Reference proteome</keyword>
<reference evidence="5 6" key="1">
    <citation type="submission" date="2016-01" db="EMBL/GenBank/DDBJ databases">
        <title>The new phylogeny of the genus Mycobacterium.</title>
        <authorList>
            <person name="Tarcisio F."/>
            <person name="Conor M."/>
            <person name="Antonella G."/>
            <person name="Elisabetta G."/>
            <person name="Giulia F.S."/>
            <person name="Sara T."/>
            <person name="Anna F."/>
            <person name="Clotilde B."/>
            <person name="Roberto B."/>
            <person name="Veronica D.S."/>
            <person name="Fabio R."/>
            <person name="Monica P."/>
            <person name="Olivier J."/>
            <person name="Enrico T."/>
            <person name="Nicola S."/>
        </authorList>
    </citation>
    <scope>NUCLEOTIDE SEQUENCE [LARGE SCALE GENOMIC DNA]</scope>
    <source>
        <strain evidence="5 6">CCUG 50187</strain>
    </source>
</reference>
<dbReference type="EMBL" id="LQOP01000008">
    <property type="protein sequence ID" value="ORV29058.1"/>
    <property type="molecule type" value="Genomic_DNA"/>
</dbReference>
<keyword evidence="2 3" id="KW-0408">Iron</keyword>
<evidence type="ECO:0000313" key="6">
    <source>
        <dbReference type="Proteomes" id="UP000193811"/>
    </source>
</evidence>
<evidence type="ECO:0000256" key="3">
    <source>
        <dbReference type="PROSITE-ProRule" id="PRU00433"/>
    </source>
</evidence>
<evidence type="ECO:0000256" key="1">
    <source>
        <dbReference type="ARBA" id="ARBA00022723"/>
    </source>
</evidence>
<dbReference type="CDD" id="cd00085">
    <property type="entry name" value="HNHc"/>
    <property type="match status" value="1"/>
</dbReference>
<dbReference type="InterPro" id="IPR009056">
    <property type="entry name" value="Cyt_c-like_dom"/>
</dbReference>
<evidence type="ECO:0000313" key="5">
    <source>
        <dbReference type="EMBL" id="ORV29058.1"/>
    </source>
</evidence>
<name>A0ABX3VAZ3_9MYCO</name>
<dbReference type="GeneID" id="44295108"/>
<dbReference type="PROSITE" id="PS51007">
    <property type="entry name" value="CYTC"/>
    <property type="match status" value="1"/>
</dbReference>
<dbReference type="Pfam" id="PF01844">
    <property type="entry name" value="HNH"/>
    <property type="match status" value="1"/>
</dbReference>
<evidence type="ECO:0000256" key="2">
    <source>
        <dbReference type="ARBA" id="ARBA00023004"/>
    </source>
</evidence>
<protein>
    <recommendedName>
        <fullName evidence="4">Cytochrome c domain-containing protein</fullName>
    </recommendedName>
</protein>
<organism evidence="5 6">
    <name type="scientific">Mycolicibacterium conceptionense</name>
    <dbReference type="NCBI Taxonomy" id="451644"/>
    <lineage>
        <taxon>Bacteria</taxon>
        <taxon>Bacillati</taxon>
        <taxon>Actinomycetota</taxon>
        <taxon>Actinomycetes</taxon>
        <taxon>Mycobacteriales</taxon>
        <taxon>Mycobacteriaceae</taxon>
        <taxon>Mycolicibacterium</taxon>
    </lineage>
</organism>
<evidence type="ECO:0000259" key="4">
    <source>
        <dbReference type="PROSITE" id="PS51007"/>
    </source>
</evidence>
<dbReference type="Proteomes" id="UP000193811">
    <property type="component" value="Unassembled WGS sequence"/>
</dbReference>
<dbReference type="Gene3D" id="1.10.30.50">
    <property type="match status" value="1"/>
</dbReference>
<accession>A0ABX3VAZ3</accession>
<gene>
    <name evidence="5" type="ORF">AWB98_06620</name>
</gene>
<dbReference type="InterPro" id="IPR002711">
    <property type="entry name" value="HNH"/>
</dbReference>
<feature type="domain" description="Cytochrome c" evidence="4">
    <location>
        <begin position="26"/>
        <end position="124"/>
    </location>
</feature>
<proteinExistence type="predicted"/>
<sequence length="164" mass="18417">MIEAGYRCAVPTCRTVAPLEIEHIDDYAKVGKHEFANMIVLCANCHRMKGSGPRQLDRKALKIIKANLATINHRYNDTERRILEHFTENPEADAVLLPETPVLFGYLIKDGLIEGLTDYHYAGGVGALRVEFGDNQVAYITRGYRLTEAGRSFVRSLRDNQGLP</sequence>
<keyword evidence="3" id="KW-0349">Heme</keyword>
<dbReference type="RefSeq" id="WP_085140307.1">
    <property type="nucleotide sequence ID" value="NZ_JACKVA010000016.1"/>
</dbReference>
<keyword evidence="1 3" id="KW-0479">Metal-binding</keyword>